<dbReference type="PROSITE" id="PS50046">
    <property type="entry name" value="PHYTOCHROME_2"/>
    <property type="match status" value="1"/>
</dbReference>
<dbReference type="GO" id="GO:0005886">
    <property type="term" value="C:plasma membrane"/>
    <property type="evidence" value="ECO:0007669"/>
    <property type="project" value="TreeGrafter"/>
</dbReference>
<evidence type="ECO:0000259" key="19">
    <source>
        <dbReference type="PROSITE" id="PS50113"/>
    </source>
</evidence>
<dbReference type="Gene3D" id="3.30.450.40">
    <property type="match status" value="5"/>
</dbReference>
<keyword evidence="9" id="KW-0067">ATP-binding</keyword>
<evidence type="ECO:0000256" key="8">
    <source>
        <dbReference type="ARBA" id="ARBA00022777"/>
    </source>
</evidence>
<feature type="domain" description="PAC" evidence="19">
    <location>
        <begin position="1579"/>
        <end position="1631"/>
    </location>
</feature>
<dbReference type="Gene3D" id="3.30.450.20">
    <property type="entry name" value="PAS domain"/>
    <property type="match status" value="7"/>
</dbReference>
<dbReference type="InterPro" id="IPR013656">
    <property type="entry name" value="PAS_4"/>
</dbReference>
<dbReference type="InterPro" id="IPR001789">
    <property type="entry name" value="Sig_transdc_resp-reg_receiver"/>
</dbReference>
<keyword evidence="11" id="KW-0472">Membrane</keyword>
<organism evidence="20 21">
    <name type="scientific">Calothrix parasitica NIES-267</name>
    <dbReference type="NCBI Taxonomy" id="1973488"/>
    <lineage>
        <taxon>Bacteria</taxon>
        <taxon>Bacillati</taxon>
        <taxon>Cyanobacteriota</taxon>
        <taxon>Cyanophyceae</taxon>
        <taxon>Nostocales</taxon>
        <taxon>Calotrichaceae</taxon>
        <taxon>Calothrix</taxon>
    </lineage>
</organism>
<dbReference type="Pfam" id="PF13185">
    <property type="entry name" value="GAF_2"/>
    <property type="match status" value="1"/>
</dbReference>
<dbReference type="Gene3D" id="1.10.287.130">
    <property type="match status" value="1"/>
</dbReference>
<feature type="domain" description="Histidine kinase" evidence="16">
    <location>
        <begin position="1981"/>
        <end position="2208"/>
    </location>
</feature>
<dbReference type="InterPro" id="IPR029016">
    <property type="entry name" value="GAF-like_dom_sf"/>
</dbReference>
<dbReference type="Pfam" id="PF00512">
    <property type="entry name" value="HisKA"/>
    <property type="match status" value="1"/>
</dbReference>
<dbReference type="InterPro" id="IPR005467">
    <property type="entry name" value="His_kinase_dom"/>
</dbReference>
<comment type="similarity">
    <text evidence="3">In the N-terminal section; belongs to the phytochrome family.</text>
</comment>
<dbReference type="GO" id="GO:0005524">
    <property type="term" value="F:ATP binding"/>
    <property type="evidence" value="ECO:0007669"/>
    <property type="project" value="UniProtKB-KW"/>
</dbReference>
<dbReference type="FunFam" id="3.30.565.10:FF:000010">
    <property type="entry name" value="Sensor histidine kinase RcsC"/>
    <property type="match status" value="1"/>
</dbReference>
<dbReference type="InterPro" id="IPR003594">
    <property type="entry name" value="HATPase_dom"/>
</dbReference>
<feature type="domain" description="PAC" evidence="19">
    <location>
        <begin position="1705"/>
        <end position="1757"/>
    </location>
</feature>
<evidence type="ECO:0000256" key="12">
    <source>
        <dbReference type="ARBA" id="ARBA00023306"/>
    </source>
</evidence>
<feature type="domain" description="PAS" evidence="18">
    <location>
        <begin position="1503"/>
        <end position="1577"/>
    </location>
</feature>
<dbReference type="SUPFAM" id="SSF55874">
    <property type="entry name" value="ATPase domain of HSP90 chaperone/DNA topoisomerase II/histidine kinase"/>
    <property type="match status" value="1"/>
</dbReference>
<feature type="domain" description="PAS" evidence="18">
    <location>
        <begin position="518"/>
        <end position="588"/>
    </location>
</feature>
<feature type="domain" description="PAS" evidence="18">
    <location>
        <begin position="1120"/>
        <end position="1164"/>
    </location>
</feature>
<dbReference type="SMART" id="SM00091">
    <property type="entry name" value="PAS"/>
    <property type="match status" value="7"/>
</dbReference>
<dbReference type="InterPro" id="IPR036097">
    <property type="entry name" value="HisK_dim/P_sf"/>
</dbReference>
<evidence type="ECO:0000256" key="7">
    <source>
        <dbReference type="ARBA" id="ARBA00022741"/>
    </source>
</evidence>
<dbReference type="GO" id="GO:0000155">
    <property type="term" value="F:phosphorelay sensor kinase activity"/>
    <property type="evidence" value="ECO:0007669"/>
    <property type="project" value="InterPro"/>
</dbReference>
<dbReference type="InterPro" id="IPR035965">
    <property type="entry name" value="PAS-like_dom_sf"/>
</dbReference>
<dbReference type="InterPro" id="IPR013767">
    <property type="entry name" value="PAS_fold"/>
</dbReference>
<dbReference type="PRINTS" id="PR00344">
    <property type="entry name" value="BCTRLSENSOR"/>
</dbReference>
<evidence type="ECO:0000313" key="21">
    <source>
        <dbReference type="Proteomes" id="UP000218418"/>
    </source>
</evidence>
<dbReference type="Pfam" id="PF01590">
    <property type="entry name" value="GAF"/>
    <property type="match status" value="3"/>
</dbReference>
<dbReference type="InterPro" id="IPR003018">
    <property type="entry name" value="GAF"/>
</dbReference>
<name>A0A1Z4LL73_9CYAN</name>
<dbReference type="EMBL" id="AP018227">
    <property type="protein sequence ID" value="BAY81982.1"/>
    <property type="molecule type" value="Genomic_DNA"/>
</dbReference>
<comment type="catalytic activity">
    <reaction evidence="1">
        <text>ATP + protein L-histidine = ADP + protein N-phospho-L-histidine.</text>
        <dbReference type="EC" id="2.7.13.3"/>
    </reaction>
</comment>
<dbReference type="CDD" id="cd00082">
    <property type="entry name" value="HisKA"/>
    <property type="match status" value="1"/>
</dbReference>
<feature type="domain" description="PAC" evidence="19">
    <location>
        <begin position="1450"/>
        <end position="1502"/>
    </location>
</feature>
<dbReference type="Pfam" id="PF08448">
    <property type="entry name" value="PAS_4"/>
    <property type="match status" value="1"/>
</dbReference>
<dbReference type="OrthoDB" id="446897at2"/>
<feature type="domain" description="PAC" evidence="19">
    <location>
        <begin position="591"/>
        <end position="643"/>
    </location>
</feature>
<feature type="domain" description="PAS" evidence="18">
    <location>
        <begin position="1376"/>
        <end position="1446"/>
    </location>
</feature>
<dbReference type="SMART" id="SM00065">
    <property type="entry name" value="GAF"/>
    <property type="match status" value="5"/>
</dbReference>
<evidence type="ECO:0000256" key="2">
    <source>
        <dbReference type="ARBA" id="ARBA00004370"/>
    </source>
</evidence>
<evidence type="ECO:0000256" key="13">
    <source>
        <dbReference type="ARBA" id="ARBA00074306"/>
    </source>
</evidence>
<sequence>MNKNTKILIVDDRPDNLHFLSNILSGRGYKVQRAVTGKLAINAALASPPDLILLDVVMPDIDGYNVCQHLKANQVTQDIPIIFLSVIDEVSEKVKAFNLGAFDYITKPLQAEEVLARVENQLTIQKLQTKLKEQNYKLQKTASQLNIRNQQYKSREGYLSALVEIQRILLDFDGSDDCYSQIVNSLGIASKTSCVCIVENNRPPIGWCNTNFDIDEIKNISNCCGELFPRWKQLLVKGNFISSLVADLPEEERSILSSQGAQAILILPIIIKDNFFGFIRFENRSKAITWQEWEIQLLLSAACAISSAKERLQFEVKLQQELYKSQLLKEISDKIRAEFDAESILKTAINQIGAVLNVSRGVIISYTSSPVLTVTAFCEYLASGYSSTVEKETKKIPPLDNPYFKLVLSQDEAFATDDVEKEPLLEYALAKCRRFNIKSMLAIRTSYKGEANGIICLHQADSKRNWTPAEVDFLESIAAQLGIALAQAQILQQESLARKRLQEEVNNRLETEAALKKSENQYRLLVETSQDIIWSTDTKGCITFVNSAVKKVLGYEPDELINHPFIDFILPSLVVRESSDFEKVLNGEAIYKKETIYLNKWGDSVDLCYSSMPLYDDQGNVTKIISTLDDITETKRVQQALLTSAFKLRNNNLVLTQLARNPAIYNGDLTAALKKITQAAASNIEVERASFWLYEENNSIIRCVNLFEFSPNFHVEGISIRVADYPVFFEFLNADEIIATNNPFVDLRTRDLREIYLQPYNISSLFCVPVRLSGITAGMLCLEAVENAHCWTQEDLNFGRALGNLISLTLEAQNRKTAEAARGLSEQKLASAFRSSPDPIALSTFPDFTYIEVNDSYCNFFDCTREQVIGRKASELGIWDNLEQCNNLDNLLVSSGKISNQEVDFYTANGEVRTTLLSAELIEINQQQYVLATARDITELNQASLETRLLLQATQAISKAINIDSAFSLILKLICSHINWEFGEVWIPSSDGEFLEYCLAWYGNQHSLDKFCNYNKTITFSKGMGLPGIVWESKQPYWIEDIAKISQTNFVRRDTALKTGFKSCFAVPILNGDEVLAVLIIAKSTTQSRDKRLLELVGAVAAQLGGLIKRKQAQNILQESERRFRAIFNSSFGFTALLKPNGKVISLNQTALNFFGLEESKVVGLPFWKSFENKIFCSQENLKAAIEKAAIGEFIRSEVDIIGEFGIISTVDCSLKPIFDEKNQVVLLIVEGRDIQERKILERELALREARLNAFFSNAPIGLTIVDRELQFVQINELLAEINGVSVEEHLGKKIREIIPQVAPHVEPIYQKVLTTNQPIINLELSAASITKPSVIREFLVSYFPIPGEDNIPVGVGNVLVEITDLKRTQTALREREEAFRAIFENAAVGIAQVSPEAKFIKVNEQFCQIVGYSKSELLEITCSSITHPDSLPEYFNFCQQLANNQIDAFSMEKAFTNKDKQKIWTNLTASAVREPSGEIKYIIGVVEDISDRKLAQQQTHLATERLQYLLTSSPAVIFSRLPSGNFDNTFISKNVVEIAGYQAQQFLSDSGFWLRHVHPDDVSKLRKQLTRALDREYATCEYRFLHGDGTYHWFQEKIRLIRDDMGEPIEYVGYWADINERKQTELDLQISQQRYKTLAEASPVAIINTDADGLCIYFNQHWSEITRLSTAESLGDGWIKALHPQDRERVVKAWKQAVRAKIPYRNEYRFLRPDGRVIWVISQALPEIDEHGEFKGHIATVTDITEIKLAQQALQESVERERAIAHTLQRMRQTLDIDKIFAATTEELRFCLNCDRVVVYRFDSDDSGSFVAESVANGWISVMSDGKDNRDFTQVVLEEGYTIQNFNSDLGLVGDTLKAENQQDSYSNGASFVCVSDIYQAGFSQSYVYLLEQFQAKAYIIIPIFRGNKIWGLLASYHNQTPREWKTGEISIALQIGNQLGVALQQVELLSQTQHQSEALQKAVVAADSANRAKSEFLANMSHELRTPLNAILGFSQLINQDKTINSEHQNYLSIINRAGEHLLNLINDILEMSKIEAGRTSLNISKFDLHKLLDNLKEMLRFRASIKGLKFAFNTSENLPRYIKSDPSKLRQVLINLLGNAIKFTNQGRIRLNVKVGSKLNIDFSPSSTAHLIFEIADTGIGISPEEIGFLFEAFKQTSSGRKSQQGTGLGLAISRKYVQLMGGDIAVESDPAIGSKFTFDIKVSLASSQETANNKTTRQVIGLADSSIKYRILVVDDRPESRLLLIKMLSQLGFVTKEAANGLQAIAEWEEWEPHLILMDMRMPTMDGYQATKIIKTKQNETESDNFITNKTVVIALTANAFEEQRDEIIASGCDDLINKPFPKETLLEKLKQHLRVEYLYQEENTNTSNPTPTETSNFTPDALRKLLSEMSAEWIEKIRQAAAQCSDNLIFELLKETPPNNSQLTKALKYFAENFQFDKILEALD</sequence>
<gene>
    <name evidence="20" type="ORF">NIES267_14600</name>
</gene>
<dbReference type="FunFam" id="3.30.450.20:FF:000099">
    <property type="entry name" value="Sensory box sensor histidine kinase"/>
    <property type="match status" value="1"/>
</dbReference>
<evidence type="ECO:0000256" key="10">
    <source>
        <dbReference type="ARBA" id="ARBA00023012"/>
    </source>
</evidence>
<feature type="domain" description="Phytochrome chromophore attachment site" evidence="15">
    <location>
        <begin position="1777"/>
        <end position="1940"/>
    </location>
</feature>
<evidence type="ECO:0000256" key="4">
    <source>
        <dbReference type="ARBA" id="ARBA00012438"/>
    </source>
</evidence>
<evidence type="ECO:0000259" key="18">
    <source>
        <dbReference type="PROSITE" id="PS50112"/>
    </source>
</evidence>
<dbReference type="FunFam" id="1.10.287.130:FF:000038">
    <property type="entry name" value="Sensory transduction histidine kinase"/>
    <property type="match status" value="1"/>
</dbReference>
<dbReference type="CDD" id="cd16922">
    <property type="entry name" value="HATPase_EvgS-ArcB-TorS-like"/>
    <property type="match status" value="1"/>
</dbReference>
<evidence type="ECO:0000256" key="9">
    <source>
        <dbReference type="ARBA" id="ARBA00022840"/>
    </source>
</evidence>
<dbReference type="InterPro" id="IPR000014">
    <property type="entry name" value="PAS"/>
</dbReference>
<feature type="modified residue" description="4-aspartylphosphate" evidence="14">
    <location>
        <position position="2283"/>
    </location>
</feature>
<dbReference type="SUPFAM" id="SSF55785">
    <property type="entry name" value="PYP-like sensor domain (PAS domain)"/>
    <property type="match status" value="7"/>
</dbReference>
<feature type="domain" description="PAS" evidence="18">
    <location>
        <begin position="1632"/>
        <end position="1702"/>
    </location>
</feature>
<proteinExistence type="inferred from homology"/>
<dbReference type="GO" id="GO:0006355">
    <property type="term" value="P:regulation of DNA-templated transcription"/>
    <property type="evidence" value="ECO:0007669"/>
    <property type="project" value="InterPro"/>
</dbReference>
<keyword evidence="12" id="KW-0131">Cell cycle</keyword>
<dbReference type="Gene3D" id="3.30.565.10">
    <property type="entry name" value="Histidine kinase-like ATPase, C-terminal domain"/>
    <property type="match status" value="1"/>
</dbReference>
<dbReference type="PROSITE" id="PS50109">
    <property type="entry name" value="HIS_KIN"/>
    <property type="match status" value="1"/>
</dbReference>
<feature type="domain" description="Response regulatory" evidence="17">
    <location>
        <begin position="2234"/>
        <end position="2358"/>
    </location>
</feature>
<keyword evidence="5 14" id="KW-0597">Phosphoprotein</keyword>
<evidence type="ECO:0000256" key="5">
    <source>
        <dbReference type="ARBA" id="ARBA00022553"/>
    </source>
</evidence>
<dbReference type="PROSITE" id="PS50113">
    <property type="entry name" value="PAC"/>
    <property type="match status" value="5"/>
</dbReference>
<evidence type="ECO:0000259" key="15">
    <source>
        <dbReference type="PROSITE" id="PS50046"/>
    </source>
</evidence>
<reference evidence="20 21" key="1">
    <citation type="submission" date="2017-06" db="EMBL/GenBank/DDBJ databases">
        <title>Genome sequencing of cyanobaciteial culture collection at National Institute for Environmental Studies (NIES).</title>
        <authorList>
            <person name="Hirose Y."/>
            <person name="Shimura Y."/>
            <person name="Fujisawa T."/>
            <person name="Nakamura Y."/>
            <person name="Kawachi M."/>
        </authorList>
    </citation>
    <scope>NUCLEOTIDE SEQUENCE [LARGE SCALE GENOMIC DNA]</scope>
    <source>
        <strain evidence="20 21">NIES-267</strain>
    </source>
</reference>
<accession>A0A1Z4LL73</accession>
<dbReference type="SMART" id="SM00387">
    <property type="entry name" value="HATPase_c"/>
    <property type="match status" value="1"/>
</dbReference>
<dbReference type="SMART" id="SM00448">
    <property type="entry name" value="REC"/>
    <property type="match status" value="2"/>
</dbReference>
<dbReference type="CDD" id="cd17546">
    <property type="entry name" value="REC_hyHK_CKI1_RcsC-like"/>
    <property type="match status" value="1"/>
</dbReference>
<dbReference type="CDD" id="cd00130">
    <property type="entry name" value="PAS"/>
    <property type="match status" value="6"/>
</dbReference>
<keyword evidence="8 20" id="KW-0418">Kinase</keyword>
<evidence type="ECO:0000256" key="14">
    <source>
        <dbReference type="PROSITE-ProRule" id="PRU00169"/>
    </source>
</evidence>
<dbReference type="InterPro" id="IPR003661">
    <property type="entry name" value="HisK_dim/P_dom"/>
</dbReference>
<protein>
    <recommendedName>
        <fullName evidence="13">Circadian input-output histidine kinase CikA</fullName>
        <ecNumber evidence="4">2.7.13.3</ecNumber>
    </recommendedName>
</protein>
<dbReference type="GO" id="GO:0009927">
    <property type="term" value="F:histidine phosphotransfer kinase activity"/>
    <property type="evidence" value="ECO:0007669"/>
    <property type="project" value="TreeGrafter"/>
</dbReference>
<dbReference type="PROSITE" id="PS50112">
    <property type="entry name" value="PAS"/>
    <property type="match status" value="6"/>
</dbReference>
<dbReference type="Pfam" id="PF00072">
    <property type="entry name" value="Response_reg"/>
    <property type="match status" value="2"/>
</dbReference>
<dbReference type="InterPro" id="IPR016132">
    <property type="entry name" value="Phyto_chromo_attachment"/>
</dbReference>
<dbReference type="CDD" id="cd19920">
    <property type="entry name" value="REC_PA4781-like"/>
    <property type="match status" value="1"/>
</dbReference>
<dbReference type="PANTHER" id="PTHR43047:SF72">
    <property type="entry name" value="OSMOSENSING HISTIDINE PROTEIN KINASE SLN1"/>
    <property type="match status" value="1"/>
</dbReference>
<evidence type="ECO:0000256" key="6">
    <source>
        <dbReference type="ARBA" id="ARBA00022679"/>
    </source>
</evidence>
<dbReference type="SUPFAM" id="SSF52172">
    <property type="entry name" value="CheY-like"/>
    <property type="match status" value="2"/>
</dbReference>
<evidence type="ECO:0000313" key="20">
    <source>
        <dbReference type="EMBL" id="BAY81982.1"/>
    </source>
</evidence>
<feature type="domain" description="PAS" evidence="18">
    <location>
        <begin position="1248"/>
        <end position="1317"/>
    </location>
</feature>
<feature type="domain" description="PAC" evidence="19">
    <location>
        <begin position="1195"/>
        <end position="1247"/>
    </location>
</feature>
<dbReference type="PROSITE" id="PS50110">
    <property type="entry name" value="RESPONSE_REGULATORY"/>
    <property type="match status" value="2"/>
</dbReference>
<dbReference type="Pfam" id="PF02518">
    <property type="entry name" value="HATPase_c"/>
    <property type="match status" value="1"/>
</dbReference>
<keyword evidence="10" id="KW-0902">Two-component regulatory system</keyword>
<keyword evidence="21" id="KW-1185">Reference proteome</keyword>
<feature type="domain" description="Response regulatory" evidence="17">
    <location>
        <begin position="6"/>
        <end position="122"/>
    </location>
</feature>
<dbReference type="PANTHER" id="PTHR43047">
    <property type="entry name" value="TWO-COMPONENT HISTIDINE PROTEIN KINASE"/>
    <property type="match status" value="1"/>
</dbReference>
<dbReference type="SMART" id="SM00388">
    <property type="entry name" value="HisKA"/>
    <property type="match status" value="1"/>
</dbReference>
<evidence type="ECO:0000256" key="3">
    <source>
        <dbReference type="ARBA" id="ARBA00006402"/>
    </source>
</evidence>
<dbReference type="InterPro" id="IPR013655">
    <property type="entry name" value="PAS_fold_3"/>
</dbReference>
<dbReference type="Pfam" id="PF08447">
    <property type="entry name" value="PAS_3"/>
    <property type="match status" value="2"/>
</dbReference>
<evidence type="ECO:0000259" key="17">
    <source>
        <dbReference type="PROSITE" id="PS50110"/>
    </source>
</evidence>
<keyword evidence="7" id="KW-0547">Nucleotide-binding</keyword>
<dbReference type="InterPro" id="IPR036890">
    <property type="entry name" value="HATPase_C_sf"/>
</dbReference>
<dbReference type="Pfam" id="PF13426">
    <property type="entry name" value="PAS_9"/>
    <property type="match status" value="3"/>
</dbReference>
<comment type="subcellular location">
    <subcellularLocation>
        <location evidence="2">Membrane</location>
    </subcellularLocation>
</comment>
<dbReference type="NCBIfam" id="TIGR00229">
    <property type="entry name" value="sensory_box"/>
    <property type="match status" value="7"/>
</dbReference>
<dbReference type="InterPro" id="IPR004358">
    <property type="entry name" value="Sig_transdc_His_kin-like_C"/>
</dbReference>
<keyword evidence="6" id="KW-0808">Transferase</keyword>
<dbReference type="SUPFAM" id="SSF47384">
    <property type="entry name" value="Homodimeric domain of signal transducing histidine kinase"/>
    <property type="match status" value="1"/>
</dbReference>
<dbReference type="Proteomes" id="UP000218418">
    <property type="component" value="Chromosome"/>
</dbReference>
<dbReference type="Gene3D" id="3.40.50.2300">
    <property type="match status" value="2"/>
</dbReference>
<dbReference type="Pfam" id="PF00989">
    <property type="entry name" value="PAS"/>
    <property type="match status" value="1"/>
</dbReference>
<dbReference type="EC" id="2.7.13.3" evidence="4"/>
<dbReference type="InterPro" id="IPR001610">
    <property type="entry name" value="PAC"/>
</dbReference>
<evidence type="ECO:0000259" key="16">
    <source>
        <dbReference type="PROSITE" id="PS50109"/>
    </source>
</evidence>
<dbReference type="InterPro" id="IPR011006">
    <property type="entry name" value="CheY-like_superfamily"/>
</dbReference>
<dbReference type="SMART" id="SM00086">
    <property type="entry name" value="PAC"/>
    <property type="match status" value="6"/>
</dbReference>
<dbReference type="InterPro" id="IPR000700">
    <property type="entry name" value="PAS-assoc_C"/>
</dbReference>
<dbReference type="SUPFAM" id="SSF55781">
    <property type="entry name" value="GAF domain-like"/>
    <property type="match status" value="5"/>
</dbReference>
<evidence type="ECO:0000256" key="1">
    <source>
        <dbReference type="ARBA" id="ARBA00000085"/>
    </source>
</evidence>
<feature type="modified residue" description="4-aspartylphosphate" evidence="14">
    <location>
        <position position="55"/>
    </location>
</feature>
<evidence type="ECO:0000256" key="11">
    <source>
        <dbReference type="ARBA" id="ARBA00023136"/>
    </source>
</evidence>